<keyword evidence="1" id="KW-0812">Transmembrane</keyword>
<dbReference type="RefSeq" id="WP_425344141.1">
    <property type="nucleotide sequence ID" value="NZ_JBGUBD010000002.1"/>
</dbReference>
<keyword evidence="3" id="KW-1185">Reference proteome</keyword>
<dbReference type="Proteomes" id="UP001575105">
    <property type="component" value="Unassembled WGS sequence"/>
</dbReference>
<organism evidence="2 3">
    <name type="scientific">Natronomicrosphaera hydrolytica</name>
    <dbReference type="NCBI Taxonomy" id="3242702"/>
    <lineage>
        <taxon>Bacteria</taxon>
        <taxon>Pseudomonadati</taxon>
        <taxon>Planctomycetota</taxon>
        <taxon>Phycisphaerae</taxon>
        <taxon>Phycisphaerales</taxon>
        <taxon>Phycisphaeraceae</taxon>
        <taxon>Natronomicrosphaera</taxon>
    </lineage>
</organism>
<reference evidence="2 3" key="1">
    <citation type="submission" date="2024-08" db="EMBL/GenBank/DDBJ databases">
        <title>Whole-genome sequencing of halo(alkali)philic microorganisms from hypersaline lakes.</title>
        <authorList>
            <person name="Sorokin D.Y."/>
            <person name="Merkel A.Y."/>
            <person name="Messina E."/>
            <person name="Yakimov M."/>
        </authorList>
    </citation>
    <scope>NUCLEOTIDE SEQUENCE [LARGE SCALE GENOMIC DNA]</scope>
    <source>
        <strain evidence="2 3">AB-hyl4</strain>
    </source>
</reference>
<feature type="transmembrane region" description="Helical" evidence="1">
    <location>
        <begin position="6"/>
        <end position="31"/>
    </location>
</feature>
<protein>
    <submittedName>
        <fullName evidence="2">Uncharacterized protein</fullName>
    </submittedName>
</protein>
<name>A0ABV4U0T4_9BACT</name>
<keyword evidence="1" id="KW-1133">Transmembrane helix</keyword>
<comment type="caution">
    <text evidence="2">The sequence shown here is derived from an EMBL/GenBank/DDBJ whole genome shotgun (WGS) entry which is preliminary data.</text>
</comment>
<gene>
    <name evidence="2" type="ORF">ACERK3_02785</name>
</gene>
<dbReference type="EMBL" id="JBGUBD010000002">
    <property type="protein sequence ID" value="MFA9477214.1"/>
    <property type="molecule type" value="Genomic_DNA"/>
</dbReference>
<accession>A0ABV4U0T4</accession>
<sequence>MTFFEWLCLGFSLLFLVAMLVALVGYVVRLFREARPHERKRTGR</sequence>
<evidence type="ECO:0000313" key="3">
    <source>
        <dbReference type="Proteomes" id="UP001575105"/>
    </source>
</evidence>
<evidence type="ECO:0000256" key="1">
    <source>
        <dbReference type="SAM" id="Phobius"/>
    </source>
</evidence>
<keyword evidence="1" id="KW-0472">Membrane</keyword>
<proteinExistence type="predicted"/>
<evidence type="ECO:0000313" key="2">
    <source>
        <dbReference type="EMBL" id="MFA9477214.1"/>
    </source>
</evidence>